<accession>A0A3E2WP17</accession>
<evidence type="ECO:0000313" key="3">
    <source>
        <dbReference type="EMBL" id="RGC28933.1"/>
    </source>
</evidence>
<name>A0A3E2WP17_9FIRM</name>
<feature type="domain" description="CN hydrolase" evidence="2">
    <location>
        <begin position="9"/>
        <end position="237"/>
    </location>
</feature>
<protein>
    <submittedName>
        <fullName evidence="3">Carbon-nitrogen hydrolase family protein</fullName>
    </submittedName>
</protein>
<organism evidence="3 4">
    <name type="scientific">Hungatella hathewayi</name>
    <dbReference type="NCBI Taxonomy" id="154046"/>
    <lineage>
        <taxon>Bacteria</taxon>
        <taxon>Bacillati</taxon>
        <taxon>Bacillota</taxon>
        <taxon>Clostridia</taxon>
        <taxon>Lachnospirales</taxon>
        <taxon>Lachnospiraceae</taxon>
        <taxon>Hungatella</taxon>
    </lineage>
</organism>
<sequence length="261" mass="28923">MGKGSGSVLKLGIVQMSVLEGKVDENCSKIRKAVESHAAGDIDLLCFPELCISGYVFESAVLSDGEAAFFSELAAEYEIAILAGIHMPEGDKHYDTACIWDEKGELLAEYRKIHLWDTENDFFEKGDELVTVPFKGWNIGMLICADQGFPEVSTPLAQKEGADVIIYPSAWGVGWEDLFTTCSKMRAAENQVYTVSLNRASGDVQYCGNSTVSNPDGSTLMRLCTTDEAYARVVLEKEKLAEARKGIPWRDMKRYEVYNKL</sequence>
<dbReference type="AlphaFoldDB" id="A0A3E2WP17"/>
<dbReference type="InterPro" id="IPR003010">
    <property type="entry name" value="C-N_Hydrolase"/>
</dbReference>
<dbReference type="PANTHER" id="PTHR23088:SF27">
    <property type="entry name" value="DEAMINATED GLUTATHIONE AMIDASE"/>
    <property type="match status" value="1"/>
</dbReference>
<reference evidence="3 4" key="1">
    <citation type="submission" date="2018-08" db="EMBL/GenBank/DDBJ databases">
        <title>A genome reference for cultivated species of the human gut microbiota.</title>
        <authorList>
            <person name="Zou Y."/>
            <person name="Xue W."/>
            <person name="Luo G."/>
        </authorList>
    </citation>
    <scope>NUCLEOTIDE SEQUENCE [LARGE SCALE GENOMIC DNA]</scope>
    <source>
        <strain evidence="3 4">AF19-21</strain>
    </source>
</reference>
<dbReference type="Gene3D" id="3.60.110.10">
    <property type="entry name" value="Carbon-nitrogen hydrolase"/>
    <property type="match status" value="1"/>
</dbReference>
<dbReference type="EMBL" id="QVIA01000018">
    <property type="protein sequence ID" value="RGC28933.1"/>
    <property type="molecule type" value="Genomic_DNA"/>
</dbReference>
<dbReference type="GO" id="GO:0016787">
    <property type="term" value="F:hydrolase activity"/>
    <property type="evidence" value="ECO:0007669"/>
    <property type="project" value="UniProtKB-KW"/>
</dbReference>
<evidence type="ECO:0000259" key="2">
    <source>
        <dbReference type="PROSITE" id="PS50263"/>
    </source>
</evidence>
<dbReference type="PROSITE" id="PS50263">
    <property type="entry name" value="CN_HYDROLASE"/>
    <property type="match status" value="1"/>
</dbReference>
<proteinExistence type="inferred from homology"/>
<dbReference type="Proteomes" id="UP000261111">
    <property type="component" value="Unassembled WGS sequence"/>
</dbReference>
<evidence type="ECO:0000256" key="1">
    <source>
        <dbReference type="ARBA" id="ARBA00010613"/>
    </source>
</evidence>
<comment type="caution">
    <text evidence="3">The sequence shown here is derived from an EMBL/GenBank/DDBJ whole genome shotgun (WGS) entry which is preliminary data.</text>
</comment>
<dbReference type="SUPFAM" id="SSF56317">
    <property type="entry name" value="Carbon-nitrogen hydrolase"/>
    <property type="match status" value="1"/>
</dbReference>
<keyword evidence="3" id="KW-0378">Hydrolase</keyword>
<comment type="similarity">
    <text evidence="1">Belongs to the carbon-nitrogen hydrolase superfamily. NIT1/NIT2 family.</text>
</comment>
<dbReference type="Pfam" id="PF00795">
    <property type="entry name" value="CN_hydrolase"/>
    <property type="match status" value="1"/>
</dbReference>
<dbReference type="InterPro" id="IPR036526">
    <property type="entry name" value="C-N_Hydrolase_sf"/>
</dbReference>
<gene>
    <name evidence="3" type="ORF">DWX41_15735</name>
</gene>
<dbReference type="PANTHER" id="PTHR23088">
    <property type="entry name" value="NITRILASE-RELATED"/>
    <property type="match status" value="1"/>
</dbReference>
<dbReference type="CDD" id="cd07197">
    <property type="entry name" value="nitrilase"/>
    <property type="match status" value="1"/>
</dbReference>
<evidence type="ECO:0000313" key="4">
    <source>
        <dbReference type="Proteomes" id="UP000261111"/>
    </source>
</evidence>